<comment type="similarity">
    <text evidence="8 9">Belongs to the TonB-dependent receptor family.</text>
</comment>
<dbReference type="SUPFAM" id="SSF49464">
    <property type="entry name" value="Carboxypeptidase regulatory domain-like"/>
    <property type="match status" value="1"/>
</dbReference>
<keyword evidence="7 8" id="KW-0998">Cell outer membrane</keyword>
<sequence length="1104" mass="122322">MLTYNFVFSKIVRYATFVKVNLKTIKLKQMSNLKLKLCLFIALFISMPIALVAQTVKISGVVSDDQDVIIGATVRVKGQQGGTITDIDGKYTLSLPSNAKQIVVSYVGYETRTISVNGRSKIDVKLTSSNQMLDEVVSIGYQKVRKADLTGATSSVGADDLASRPVATAAEALAGKAAGVSVVSQSGAPGADINITVRGGTSITQSTKPLYIVDGFEMENALQQVDINDIETIDIMKDASSTAIYGARGANGVIIITTKNAKAGKTQVNYNVYYSWNSLGKKLDVLNTLDYVKYEYELQVLAGNQTNFAGFYGGDVNASDFYTGAYNRINTDYANRAGVDWQNAVFGGTGFSMNHNLSISGGNDKTKYLLSYNYTGEDGILSKHGLDKNSIRLKLNHELWKGIRFDFSTSFQNTEVEGGGSMAGSLKNVILQPATGGVRFTDDQMLGEDLSEEMMAIDSQYDIDNPLINNSSIDNKSYRRLLTTNAGIEFDFLKHFTWRTAGSYTWAQTRSDVWDKGLTRLAKNNGGPYGSRNNSESSTYQITNTLNWVHNFGLNHLNILLGHEVYHLDNLKLDNEYHNFPEANFGLNNVTMAKPYKWESDISNRALVSFFGRASYNWNERYLVTTALRTDGSSKFSKGHKWGWFPSASAAWRITEEPWIKNTSDWLSNLKLRVGFGTTGNDNIDNNMYATDYGAGYYTNGTEVISTLVPGGIVGNPEIEWEKTTTINIGLDFGFFHSRLNGSIDYYNNKSTNLLIKNKIPTSTGYSYQYQNLASVRNQGVEVTINSTNIRTKEFAWTTDFNIAFNKNKVLKLYGGDNANNYMIQDYDSRMLFYIAEGQPLGQFYGYKADGVYTTDDFTQNADGTYTIKNGVPSLKGATKSNIKPGDIKYACTANQTDKDGNPVWSTDDRTVIGNANPDFVGGMNNTVRYKGFDLSVFLNFSVGGDVFNMNTQRYIGPYLPNQNTLACMANRFTLIDPITGKETKNLSRLAELNPDQYSKSQMWSVHADNKIAISDPLDYYIEDGSYLRFSTITLGYTFPKAWMQKIKVQNMRIYTTLNNIATITGYDGFDPEVSATSSALTPGIDNSAYPRSKSFVIGMNLTF</sequence>
<evidence type="ECO:0000256" key="7">
    <source>
        <dbReference type="ARBA" id="ARBA00023237"/>
    </source>
</evidence>
<comment type="subcellular location">
    <subcellularLocation>
        <location evidence="1 8">Cell outer membrane</location>
        <topology evidence="1 8">Multi-pass membrane protein</topology>
    </subcellularLocation>
</comment>
<dbReference type="Gene3D" id="2.60.40.1120">
    <property type="entry name" value="Carboxypeptidase-like, regulatory domain"/>
    <property type="match status" value="1"/>
</dbReference>
<dbReference type="InterPro" id="IPR000531">
    <property type="entry name" value="Beta-barrel_TonB"/>
</dbReference>
<dbReference type="Gene3D" id="2.40.170.20">
    <property type="entry name" value="TonB-dependent receptor, beta-barrel domain"/>
    <property type="match status" value="1"/>
</dbReference>
<proteinExistence type="inferred from homology"/>
<dbReference type="Pfam" id="PF07715">
    <property type="entry name" value="Plug"/>
    <property type="match status" value="1"/>
</dbReference>
<evidence type="ECO:0000256" key="8">
    <source>
        <dbReference type="PROSITE-ProRule" id="PRU01360"/>
    </source>
</evidence>
<dbReference type="Pfam" id="PF13715">
    <property type="entry name" value="CarbopepD_reg_2"/>
    <property type="match status" value="1"/>
</dbReference>
<keyword evidence="3 8" id="KW-1134">Transmembrane beta strand</keyword>
<dbReference type="Proteomes" id="UP001319045">
    <property type="component" value="Chromosome"/>
</dbReference>
<dbReference type="InterPro" id="IPR037066">
    <property type="entry name" value="Plug_dom_sf"/>
</dbReference>
<keyword evidence="14" id="KW-1185">Reference proteome</keyword>
<evidence type="ECO:0000256" key="1">
    <source>
        <dbReference type="ARBA" id="ARBA00004571"/>
    </source>
</evidence>
<dbReference type="InterPro" id="IPR023997">
    <property type="entry name" value="TonB-dep_OMP_SusC/RagA_CS"/>
</dbReference>
<evidence type="ECO:0000256" key="10">
    <source>
        <dbReference type="SAM" id="Phobius"/>
    </source>
</evidence>
<evidence type="ECO:0000256" key="2">
    <source>
        <dbReference type="ARBA" id="ARBA00022448"/>
    </source>
</evidence>
<keyword evidence="6 8" id="KW-0472">Membrane</keyword>
<name>A0ABM7NXX3_9BACT</name>
<evidence type="ECO:0000259" key="11">
    <source>
        <dbReference type="Pfam" id="PF00593"/>
    </source>
</evidence>
<evidence type="ECO:0000256" key="9">
    <source>
        <dbReference type="RuleBase" id="RU003357"/>
    </source>
</evidence>
<feature type="domain" description="TonB-dependent receptor-like beta-barrel" evidence="11">
    <location>
        <begin position="439"/>
        <end position="845"/>
    </location>
</feature>
<dbReference type="InterPro" id="IPR012910">
    <property type="entry name" value="Plug_dom"/>
</dbReference>
<dbReference type="InterPro" id="IPR008969">
    <property type="entry name" value="CarboxyPept-like_regulatory"/>
</dbReference>
<evidence type="ECO:0000256" key="6">
    <source>
        <dbReference type="ARBA" id="ARBA00023136"/>
    </source>
</evidence>
<keyword evidence="2 8" id="KW-0813">Transport</keyword>
<dbReference type="InterPro" id="IPR023996">
    <property type="entry name" value="TonB-dep_OMP_SusC/RagA"/>
</dbReference>
<reference evidence="13 14" key="1">
    <citation type="journal article" date="2022" name="Int. J. Syst. Evol. Microbiol.">
        <title>Prevotella herbatica sp. nov., a plant polysaccharide-decomposing anaerobic bacterium isolated from a methanogenic reactor.</title>
        <authorList>
            <person name="Uek A."/>
            <person name="Tonouchi A."/>
            <person name="Kaku N."/>
            <person name="Ueki K."/>
        </authorList>
    </citation>
    <scope>NUCLEOTIDE SEQUENCE [LARGE SCALE GENOMIC DNA]</scope>
    <source>
        <strain evidence="13 14">WR041</strain>
    </source>
</reference>
<dbReference type="Pfam" id="PF00593">
    <property type="entry name" value="TonB_dep_Rec_b-barrel"/>
    <property type="match status" value="1"/>
</dbReference>
<dbReference type="NCBIfam" id="TIGR04056">
    <property type="entry name" value="OMP_RagA_SusC"/>
    <property type="match status" value="1"/>
</dbReference>
<evidence type="ECO:0000259" key="12">
    <source>
        <dbReference type="Pfam" id="PF07715"/>
    </source>
</evidence>
<evidence type="ECO:0000313" key="13">
    <source>
        <dbReference type="EMBL" id="BCS85368.1"/>
    </source>
</evidence>
<dbReference type="InterPro" id="IPR036942">
    <property type="entry name" value="Beta-barrel_TonB_sf"/>
</dbReference>
<gene>
    <name evidence="13" type="ORF">prwr041_12610</name>
</gene>
<protein>
    <submittedName>
        <fullName evidence="13">SusC/RagA family TonB-linked outer membrane protein</fullName>
    </submittedName>
</protein>
<feature type="transmembrane region" description="Helical" evidence="10">
    <location>
        <begin position="33"/>
        <end position="53"/>
    </location>
</feature>
<dbReference type="InterPro" id="IPR039426">
    <property type="entry name" value="TonB-dep_rcpt-like"/>
</dbReference>
<dbReference type="PROSITE" id="PS52016">
    <property type="entry name" value="TONB_DEPENDENT_REC_3"/>
    <property type="match status" value="1"/>
</dbReference>
<dbReference type="EMBL" id="AP024484">
    <property type="protein sequence ID" value="BCS85368.1"/>
    <property type="molecule type" value="Genomic_DNA"/>
</dbReference>
<evidence type="ECO:0000313" key="14">
    <source>
        <dbReference type="Proteomes" id="UP001319045"/>
    </source>
</evidence>
<keyword evidence="10" id="KW-1133">Transmembrane helix</keyword>
<keyword evidence="4 8" id="KW-0812">Transmembrane</keyword>
<accession>A0ABM7NXX3</accession>
<dbReference type="NCBIfam" id="TIGR04057">
    <property type="entry name" value="SusC_RagA_signa"/>
    <property type="match status" value="1"/>
</dbReference>
<dbReference type="Gene3D" id="2.170.130.10">
    <property type="entry name" value="TonB-dependent receptor, plug domain"/>
    <property type="match status" value="1"/>
</dbReference>
<feature type="domain" description="TonB-dependent receptor plug" evidence="12">
    <location>
        <begin position="146"/>
        <end position="253"/>
    </location>
</feature>
<organism evidence="13 14">
    <name type="scientific">Prevotella herbatica</name>
    <dbReference type="NCBI Taxonomy" id="2801997"/>
    <lineage>
        <taxon>Bacteria</taxon>
        <taxon>Pseudomonadati</taxon>
        <taxon>Bacteroidota</taxon>
        <taxon>Bacteroidia</taxon>
        <taxon>Bacteroidales</taxon>
        <taxon>Prevotellaceae</taxon>
        <taxon>Prevotella</taxon>
    </lineage>
</organism>
<evidence type="ECO:0000256" key="4">
    <source>
        <dbReference type="ARBA" id="ARBA00022692"/>
    </source>
</evidence>
<keyword evidence="5 9" id="KW-0798">TonB box</keyword>
<evidence type="ECO:0000256" key="5">
    <source>
        <dbReference type="ARBA" id="ARBA00023077"/>
    </source>
</evidence>
<evidence type="ECO:0000256" key="3">
    <source>
        <dbReference type="ARBA" id="ARBA00022452"/>
    </source>
</evidence>
<dbReference type="SUPFAM" id="SSF56935">
    <property type="entry name" value="Porins"/>
    <property type="match status" value="1"/>
</dbReference>